<gene>
    <name evidence="2" type="ORF">QBC47DRAFT_407084</name>
</gene>
<accession>A0AAJ0B3C2</accession>
<evidence type="ECO:0000256" key="1">
    <source>
        <dbReference type="SAM" id="MobiDB-lite"/>
    </source>
</evidence>
<organism evidence="2 3">
    <name type="scientific">Echria macrotheca</name>
    <dbReference type="NCBI Taxonomy" id="438768"/>
    <lineage>
        <taxon>Eukaryota</taxon>
        <taxon>Fungi</taxon>
        <taxon>Dikarya</taxon>
        <taxon>Ascomycota</taxon>
        <taxon>Pezizomycotina</taxon>
        <taxon>Sordariomycetes</taxon>
        <taxon>Sordariomycetidae</taxon>
        <taxon>Sordariales</taxon>
        <taxon>Schizotheciaceae</taxon>
        <taxon>Echria</taxon>
    </lineage>
</organism>
<dbReference type="EMBL" id="MU839847">
    <property type="protein sequence ID" value="KAK1750430.1"/>
    <property type="molecule type" value="Genomic_DNA"/>
</dbReference>
<evidence type="ECO:0000313" key="3">
    <source>
        <dbReference type="Proteomes" id="UP001239445"/>
    </source>
</evidence>
<protein>
    <submittedName>
        <fullName evidence="2">Uncharacterized protein</fullName>
    </submittedName>
</protein>
<feature type="compositionally biased region" description="Basic and acidic residues" evidence="1">
    <location>
        <begin position="1"/>
        <end position="10"/>
    </location>
</feature>
<feature type="region of interest" description="Disordered" evidence="1">
    <location>
        <begin position="128"/>
        <end position="179"/>
    </location>
</feature>
<feature type="compositionally biased region" description="Basic and acidic residues" evidence="1">
    <location>
        <begin position="165"/>
        <end position="179"/>
    </location>
</feature>
<dbReference type="Proteomes" id="UP001239445">
    <property type="component" value="Unassembled WGS sequence"/>
</dbReference>
<keyword evidence="3" id="KW-1185">Reference proteome</keyword>
<feature type="region of interest" description="Disordered" evidence="1">
    <location>
        <begin position="1"/>
        <end position="51"/>
    </location>
</feature>
<reference evidence="2" key="1">
    <citation type="submission" date="2023-06" db="EMBL/GenBank/DDBJ databases">
        <title>Genome-scale phylogeny and comparative genomics of the fungal order Sordariales.</title>
        <authorList>
            <consortium name="Lawrence Berkeley National Laboratory"/>
            <person name="Hensen N."/>
            <person name="Bonometti L."/>
            <person name="Westerberg I."/>
            <person name="Brannstrom I.O."/>
            <person name="Guillou S."/>
            <person name="Cros-Aarteil S."/>
            <person name="Calhoun S."/>
            <person name="Haridas S."/>
            <person name="Kuo A."/>
            <person name="Mondo S."/>
            <person name="Pangilinan J."/>
            <person name="Riley R."/>
            <person name="Labutti K."/>
            <person name="Andreopoulos B."/>
            <person name="Lipzen A."/>
            <person name="Chen C."/>
            <person name="Yanf M."/>
            <person name="Daum C."/>
            <person name="Ng V."/>
            <person name="Clum A."/>
            <person name="Steindorff A."/>
            <person name="Ohm R."/>
            <person name="Martin F."/>
            <person name="Silar P."/>
            <person name="Natvig D."/>
            <person name="Lalanne C."/>
            <person name="Gautier V."/>
            <person name="Ament-Velasquez S.L."/>
            <person name="Kruys A."/>
            <person name="Hutchinson M.I."/>
            <person name="Powell A.J."/>
            <person name="Barry K."/>
            <person name="Miller A.N."/>
            <person name="Grigoriev I.V."/>
            <person name="Debuchy R."/>
            <person name="Gladieux P."/>
            <person name="Thoren M.H."/>
            <person name="Johannesson H."/>
        </authorList>
    </citation>
    <scope>NUCLEOTIDE SEQUENCE</scope>
    <source>
        <strain evidence="2">PSN4</strain>
    </source>
</reference>
<feature type="compositionally biased region" description="Acidic residues" evidence="1">
    <location>
        <begin position="155"/>
        <end position="164"/>
    </location>
</feature>
<name>A0AAJ0B3C2_9PEZI</name>
<dbReference type="AlphaFoldDB" id="A0AAJ0B3C2"/>
<proteinExistence type="predicted"/>
<comment type="caution">
    <text evidence="2">The sequence shown here is derived from an EMBL/GenBank/DDBJ whole genome shotgun (WGS) entry which is preliminary data.</text>
</comment>
<sequence>MAGSAKDRSAVTEITGPVNNPKHIDNACQPAQEAAGASAATESSPTADSTPDITFFVDGNERMFENIVKFHDVLFDFIENDLQKHNLSSKDMNLVLAQCQELVRMYRTDADAKTPDEGTGKTEVIKAGSETPKEIKKGVKRKRREDEYMSNSDSSDGDQADLDDGERRKAGRDARDKKDGGTVFSFEAWDNHVRACADTLHLLWDLRNAMNL</sequence>
<feature type="compositionally biased region" description="Low complexity" evidence="1">
    <location>
        <begin position="29"/>
        <end position="51"/>
    </location>
</feature>
<evidence type="ECO:0000313" key="2">
    <source>
        <dbReference type="EMBL" id="KAK1750430.1"/>
    </source>
</evidence>